<dbReference type="EMBL" id="UINC01001504">
    <property type="protein sequence ID" value="SUZ82363.1"/>
    <property type="molecule type" value="Genomic_DNA"/>
</dbReference>
<organism evidence="1">
    <name type="scientific">marine metagenome</name>
    <dbReference type="NCBI Taxonomy" id="408172"/>
    <lineage>
        <taxon>unclassified sequences</taxon>
        <taxon>metagenomes</taxon>
        <taxon>ecological metagenomes</taxon>
    </lineage>
</organism>
<accession>A0A381QXU9</accession>
<sequence>MILFSQHIYMQKESICKYGYIESFISK</sequence>
<evidence type="ECO:0000313" key="1">
    <source>
        <dbReference type="EMBL" id="SUZ82363.1"/>
    </source>
</evidence>
<protein>
    <submittedName>
        <fullName evidence="1">Uncharacterized protein</fullName>
    </submittedName>
</protein>
<gene>
    <name evidence="1" type="ORF">METZ01_LOCUS35217</name>
</gene>
<dbReference type="AlphaFoldDB" id="A0A381QXU9"/>
<name>A0A381QXU9_9ZZZZ</name>
<proteinExistence type="predicted"/>
<reference evidence="1" key="1">
    <citation type="submission" date="2018-05" db="EMBL/GenBank/DDBJ databases">
        <authorList>
            <person name="Lanie J.A."/>
            <person name="Ng W.-L."/>
            <person name="Kazmierczak K.M."/>
            <person name="Andrzejewski T.M."/>
            <person name="Davidsen T.M."/>
            <person name="Wayne K.J."/>
            <person name="Tettelin H."/>
            <person name="Glass J.I."/>
            <person name="Rusch D."/>
            <person name="Podicherti R."/>
            <person name="Tsui H.-C.T."/>
            <person name="Winkler M.E."/>
        </authorList>
    </citation>
    <scope>NUCLEOTIDE SEQUENCE</scope>
</reference>